<feature type="non-terminal residue" evidence="1">
    <location>
        <position position="91"/>
    </location>
</feature>
<keyword evidence="2" id="KW-1185">Reference proteome</keyword>
<name>A0AAN6WHY9_9PEZI</name>
<evidence type="ECO:0000313" key="2">
    <source>
        <dbReference type="Proteomes" id="UP001302126"/>
    </source>
</evidence>
<organism evidence="1 2">
    <name type="scientific">Podospora australis</name>
    <dbReference type="NCBI Taxonomy" id="1536484"/>
    <lineage>
        <taxon>Eukaryota</taxon>
        <taxon>Fungi</taxon>
        <taxon>Dikarya</taxon>
        <taxon>Ascomycota</taxon>
        <taxon>Pezizomycotina</taxon>
        <taxon>Sordariomycetes</taxon>
        <taxon>Sordariomycetidae</taxon>
        <taxon>Sordariales</taxon>
        <taxon>Podosporaceae</taxon>
        <taxon>Podospora</taxon>
    </lineage>
</organism>
<protein>
    <recommendedName>
        <fullName evidence="3">Fungal N-terminal domain-containing protein</fullName>
    </recommendedName>
</protein>
<sequence length="91" mass="9860">MDGVWAAASIIAVIELSVKGASLYIQYSSAVKNAEPDIERLQGELQGLETTLQGAQELLESPMETSRDLVGGLTNCSSQLIQIQLRLEKKL</sequence>
<gene>
    <name evidence="1" type="ORF">QBC35DRAFT_351642</name>
</gene>
<reference evidence="1" key="1">
    <citation type="journal article" date="2023" name="Mol. Phylogenet. Evol.">
        <title>Genome-scale phylogeny and comparative genomics of the fungal order Sordariales.</title>
        <authorList>
            <person name="Hensen N."/>
            <person name="Bonometti L."/>
            <person name="Westerberg I."/>
            <person name="Brannstrom I.O."/>
            <person name="Guillou S."/>
            <person name="Cros-Aarteil S."/>
            <person name="Calhoun S."/>
            <person name="Haridas S."/>
            <person name="Kuo A."/>
            <person name="Mondo S."/>
            <person name="Pangilinan J."/>
            <person name="Riley R."/>
            <person name="LaButti K."/>
            <person name="Andreopoulos B."/>
            <person name="Lipzen A."/>
            <person name="Chen C."/>
            <person name="Yan M."/>
            <person name="Daum C."/>
            <person name="Ng V."/>
            <person name="Clum A."/>
            <person name="Steindorff A."/>
            <person name="Ohm R.A."/>
            <person name="Martin F."/>
            <person name="Silar P."/>
            <person name="Natvig D.O."/>
            <person name="Lalanne C."/>
            <person name="Gautier V."/>
            <person name="Ament-Velasquez S.L."/>
            <person name="Kruys A."/>
            <person name="Hutchinson M.I."/>
            <person name="Powell A.J."/>
            <person name="Barry K."/>
            <person name="Miller A.N."/>
            <person name="Grigoriev I.V."/>
            <person name="Debuchy R."/>
            <person name="Gladieux P."/>
            <person name="Hiltunen Thoren M."/>
            <person name="Johannesson H."/>
        </authorList>
    </citation>
    <scope>NUCLEOTIDE SEQUENCE</scope>
    <source>
        <strain evidence="1">PSN309</strain>
    </source>
</reference>
<evidence type="ECO:0008006" key="3">
    <source>
        <dbReference type="Google" id="ProtNLM"/>
    </source>
</evidence>
<dbReference type="AlphaFoldDB" id="A0AAN6WHY9"/>
<accession>A0AAN6WHY9</accession>
<evidence type="ECO:0000313" key="1">
    <source>
        <dbReference type="EMBL" id="KAK4182235.1"/>
    </source>
</evidence>
<dbReference type="Proteomes" id="UP001302126">
    <property type="component" value="Unassembled WGS sequence"/>
</dbReference>
<proteinExistence type="predicted"/>
<dbReference type="EMBL" id="MU864706">
    <property type="protein sequence ID" value="KAK4182235.1"/>
    <property type="molecule type" value="Genomic_DNA"/>
</dbReference>
<reference evidence="1" key="2">
    <citation type="submission" date="2023-05" db="EMBL/GenBank/DDBJ databases">
        <authorList>
            <consortium name="Lawrence Berkeley National Laboratory"/>
            <person name="Steindorff A."/>
            <person name="Hensen N."/>
            <person name="Bonometti L."/>
            <person name="Westerberg I."/>
            <person name="Brannstrom I.O."/>
            <person name="Guillou S."/>
            <person name="Cros-Aarteil S."/>
            <person name="Calhoun S."/>
            <person name="Haridas S."/>
            <person name="Kuo A."/>
            <person name="Mondo S."/>
            <person name="Pangilinan J."/>
            <person name="Riley R."/>
            <person name="Labutti K."/>
            <person name="Andreopoulos B."/>
            <person name="Lipzen A."/>
            <person name="Chen C."/>
            <person name="Yanf M."/>
            <person name="Daum C."/>
            <person name="Ng V."/>
            <person name="Clum A."/>
            <person name="Ohm R."/>
            <person name="Martin F."/>
            <person name="Silar P."/>
            <person name="Natvig D."/>
            <person name="Lalanne C."/>
            <person name="Gautier V."/>
            <person name="Ament-Velasquez S.L."/>
            <person name="Kruys A."/>
            <person name="Hutchinson M.I."/>
            <person name="Powell A.J."/>
            <person name="Barry K."/>
            <person name="Miller A.N."/>
            <person name="Grigoriev I.V."/>
            <person name="Debuchy R."/>
            <person name="Gladieux P."/>
            <person name="Thoren M.H."/>
            <person name="Johannesson H."/>
        </authorList>
    </citation>
    <scope>NUCLEOTIDE SEQUENCE</scope>
    <source>
        <strain evidence="1">PSN309</strain>
    </source>
</reference>
<comment type="caution">
    <text evidence="1">The sequence shown here is derived from an EMBL/GenBank/DDBJ whole genome shotgun (WGS) entry which is preliminary data.</text>
</comment>